<evidence type="ECO:0000313" key="2">
    <source>
        <dbReference type="EMBL" id="WZL75889.1"/>
    </source>
</evidence>
<dbReference type="Proteomes" id="UP001461341">
    <property type="component" value="Chromosome"/>
</dbReference>
<dbReference type="PANTHER" id="PTHR43852:SF3">
    <property type="entry name" value="NUCLEOTIDYLTRANSFERASE"/>
    <property type="match status" value="1"/>
</dbReference>
<dbReference type="SUPFAM" id="SSF81301">
    <property type="entry name" value="Nucleotidyltransferase"/>
    <property type="match status" value="1"/>
</dbReference>
<name>A0ABZ2YDK4_9BACT</name>
<dbReference type="InterPro" id="IPR052930">
    <property type="entry name" value="TA_antitoxin_MntA"/>
</dbReference>
<feature type="domain" description="Polymerase beta nucleotidyltransferase" evidence="1">
    <location>
        <begin position="16"/>
        <end position="105"/>
    </location>
</feature>
<evidence type="ECO:0000313" key="3">
    <source>
        <dbReference type="Proteomes" id="UP001461341"/>
    </source>
</evidence>
<dbReference type="NCBIfam" id="NF047752">
    <property type="entry name" value="MntA_antitoxin"/>
    <property type="match status" value="1"/>
</dbReference>
<dbReference type="InterPro" id="IPR043519">
    <property type="entry name" value="NT_sf"/>
</dbReference>
<keyword evidence="3" id="KW-1185">Reference proteome</keyword>
<accession>A0ABZ2YDK4</accession>
<protein>
    <submittedName>
        <fullName evidence="2">Nucleotidyltransferase domain-containing protein</fullName>
    </submittedName>
</protein>
<dbReference type="CDD" id="cd05403">
    <property type="entry name" value="NT_KNTase_like"/>
    <property type="match status" value="1"/>
</dbReference>
<dbReference type="Pfam" id="PF18765">
    <property type="entry name" value="Polbeta"/>
    <property type="match status" value="1"/>
</dbReference>
<reference evidence="2 3" key="1">
    <citation type="submission" date="2023-03" db="EMBL/GenBank/DDBJ databases">
        <title>Novel Species.</title>
        <authorList>
            <person name="Ma S."/>
        </authorList>
    </citation>
    <scope>NUCLEOTIDE SEQUENCE [LARGE SCALE GENOMIC DNA]</scope>
    <source>
        <strain evidence="2 3">B11</strain>
    </source>
</reference>
<dbReference type="Gene3D" id="3.30.460.10">
    <property type="entry name" value="Beta Polymerase, domain 2"/>
    <property type="match status" value="1"/>
</dbReference>
<dbReference type="RefSeq" id="WP_369018039.1">
    <property type="nucleotide sequence ID" value="NZ_CP121689.1"/>
</dbReference>
<proteinExistence type="predicted"/>
<organism evidence="2 3">
    <name type="scientific">Thermatribacter velox</name>
    <dbReference type="NCBI Taxonomy" id="3039681"/>
    <lineage>
        <taxon>Bacteria</taxon>
        <taxon>Pseudomonadati</taxon>
        <taxon>Atribacterota</taxon>
        <taxon>Atribacteria</taxon>
        <taxon>Atribacterales</taxon>
        <taxon>Thermatribacteraceae</taxon>
        <taxon>Thermatribacter</taxon>
    </lineage>
</organism>
<dbReference type="PANTHER" id="PTHR43852">
    <property type="entry name" value="NUCLEOTIDYLTRANSFERASE"/>
    <property type="match status" value="1"/>
</dbReference>
<dbReference type="EMBL" id="CP121689">
    <property type="protein sequence ID" value="WZL75889.1"/>
    <property type="molecule type" value="Genomic_DNA"/>
</dbReference>
<gene>
    <name evidence="2" type="ORF">QBE54_09935</name>
</gene>
<sequence length="137" mass="15818">MRDNVSCKPDYKTIQKLLQKAGKDQEVLAVILFGSHAHGKTSPLSDVDVCLVLRSKIANRLQMVQKRLDYLAEFPHLDIQVFQLLPLAIQKRILKEGKVLYSHNDEALYDVAYFAVKAFEDFKHKYYDYLEEVSRGS</sequence>
<evidence type="ECO:0000259" key="1">
    <source>
        <dbReference type="Pfam" id="PF18765"/>
    </source>
</evidence>
<dbReference type="InterPro" id="IPR041633">
    <property type="entry name" value="Polbeta"/>
</dbReference>